<dbReference type="AlphaFoldDB" id="A0A2S8B2J2"/>
<sequence>MADDGGAGAKRHAPATARNRDAIAAVLADWLPRSGTVLEVASGSGEHIVHFATVFPGLDWQPSDPDAQALTSIAAWRAEVGLANIAPPVRLDAAASEWPVTHADAALCINMVHISPWAATLGLLAGAARVLADGAPLILYGPYVEAEVPTAPSNLAFDASLRARNPDWGLRDLDAVQAAAADAGLAFARRCAMPANNLMLLFHHR</sequence>
<evidence type="ECO:0000313" key="2">
    <source>
        <dbReference type="Proteomes" id="UP000238954"/>
    </source>
</evidence>
<dbReference type="Proteomes" id="UP000238954">
    <property type="component" value="Chromosome"/>
</dbReference>
<comment type="caution">
    <text evidence="1">The sequence shown here is derived from an EMBL/GenBank/DDBJ whole genome shotgun (WGS) entry which is preliminary data.</text>
</comment>
<protein>
    <submittedName>
        <fullName evidence="1">SAM-dependent methyltransferase</fullName>
    </submittedName>
</protein>
<keyword evidence="2" id="KW-1185">Reference proteome</keyword>
<dbReference type="RefSeq" id="WP_105999960.1">
    <property type="nucleotide sequence ID" value="NZ_CM009578.1"/>
</dbReference>
<gene>
    <name evidence="1" type="ORF">CVO77_16360</name>
</gene>
<dbReference type="EMBL" id="PHFW01000003">
    <property type="protein sequence ID" value="PQM26587.1"/>
    <property type="molecule type" value="Genomic_DNA"/>
</dbReference>
<dbReference type="GO" id="GO:0008168">
    <property type="term" value="F:methyltransferase activity"/>
    <property type="evidence" value="ECO:0007669"/>
    <property type="project" value="UniProtKB-KW"/>
</dbReference>
<dbReference type="InterPro" id="IPR010342">
    <property type="entry name" value="DUF938"/>
</dbReference>
<dbReference type="OrthoDB" id="5525831at2"/>
<dbReference type="PANTHER" id="PTHR20974:SF0">
    <property type="entry name" value="UPF0585 PROTEIN CG18661"/>
    <property type="match status" value="1"/>
</dbReference>
<proteinExistence type="predicted"/>
<dbReference type="SUPFAM" id="SSF53335">
    <property type="entry name" value="S-adenosyl-L-methionine-dependent methyltransferases"/>
    <property type="match status" value="1"/>
</dbReference>
<dbReference type="Pfam" id="PF06080">
    <property type="entry name" value="DUF938"/>
    <property type="match status" value="1"/>
</dbReference>
<reference evidence="2" key="1">
    <citation type="submission" date="2017-11" db="EMBL/GenBank/DDBJ databases">
        <title>The complete genome sequence of Sphingopyxis pomeranensis sp. nov. strain WS5A3p.</title>
        <authorList>
            <person name="Kaminski M.A."/>
        </authorList>
    </citation>
    <scope>NUCLEOTIDE SEQUENCE [LARGE SCALE GENOMIC DNA]</scope>
    <source>
        <strain evidence="2">WS5A3p</strain>
    </source>
</reference>
<dbReference type="Gene3D" id="3.40.50.150">
    <property type="entry name" value="Vaccinia Virus protein VP39"/>
    <property type="match status" value="1"/>
</dbReference>
<organism evidence="1 2">
    <name type="scientific">Sphingopyxis lindanitolerans</name>
    <dbReference type="NCBI Taxonomy" id="2054227"/>
    <lineage>
        <taxon>Bacteria</taxon>
        <taxon>Pseudomonadati</taxon>
        <taxon>Pseudomonadota</taxon>
        <taxon>Alphaproteobacteria</taxon>
        <taxon>Sphingomonadales</taxon>
        <taxon>Sphingomonadaceae</taxon>
        <taxon>Sphingopyxis</taxon>
    </lineage>
</organism>
<accession>A0A2S8B2J2</accession>
<evidence type="ECO:0000313" key="1">
    <source>
        <dbReference type="EMBL" id="PQM26587.1"/>
    </source>
</evidence>
<keyword evidence="1" id="KW-0489">Methyltransferase</keyword>
<dbReference type="PANTHER" id="PTHR20974">
    <property type="entry name" value="UPF0585 PROTEIN CG18661"/>
    <property type="match status" value="1"/>
</dbReference>
<dbReference type="InterPro" id="IPR029063">
    <property type="entry name" value="SAM-dependent_MTases_sf"/>
</dbReference>
<name>A0A2S8B2J2_9SPHN</name>
<dbReference type="GO" id="GO:0032259">
    <property type="term" value="P:methylation"/>
    <property type="evidence" value="ECO:0007669"/>
    <property type="project" value="UniProtKB-KW"/>
</dbReference>
<keyword evidence="1" id="KW-0808">Transferase</keyword>